<sequence length="1504" mass="171551">MSKDEMFSVVLESISDLRTLLTNACDLEVLLVNTDRDKDTLIEKSKKFVDDQCVIAEKLKKTFYNEYDKLVEPRIKEEVIPNESSKCNDNDDIPEDINKAADSTDPSASETADAKPSGKSIIRVVDLNKLLDPKRKKSVKFDSSIIILTSSEDDEPKSAPSKSKENGLKSAIKKTALDEDKEDDAESPNRSRKSSRLRSNQTKRELRKEGLKKIFKRSSDRNFEIVTRKSKRSCPPSSKSSDSSDSSDSDGRTDRSSDKFHIDEHKIDKELQITLPKIPVDQLKDVYETDRNVFEPQSGTQTKRTSGYESDTESNRTKKTKTFERRTNDEPADRSGDLFEDDENAADENLADESGINIKDNEPIPSETRIEDADKAANSQTSCIDSTSTYITAQSDNVSANEEETPREDDSSIRQSEKVEEKAEDEVIKSNECDEGSDSDSVSKNELSKSTKKSNVLSDSDEGERAARLSDSEDEQVKKKSKKKRVKKNKKTVISDSDDEDNDKSEKNKEASDVENDESRKSSEESAKQSEEDEEETAKKKKSRKSRIKKRKNSSSESEEVETRKHIRKVLDKNKLSESTLKAEEAEKERKARIAKKQQKYNKVYEETKDASVDEVVLDYEEKTKEPRLAVHKDIVKHLKPHQASGIQFMYDACFESVERTLKSPGSGCILAHSMGLGKTLQIVALTETLMRHARLTKVERVMVVSPVNTVLNWKAEYRKWLPKKAQVEVFELATSKKNYERQHVVKEWIDEGGVLIIGYVMFRNLSNPTNKKIPKKMRAVFHEGLVDPGPDLVVCDEGHLLKNEKTNLSIAMNRIKTARRIVLTGTPLQNNLREYWCMVQFIKPNLLGTYKEYLNRFVNPIINGQYTDSTQHDTVLMRKRSHVLHKLLDGVVQRRDYSVLEPYLPPKHEYVLFVRLSDAQVKLYKHYMEHYARKTDGTNRTSFLFVDFQTLQRICTHPRVLADKTKENKAKWDDEEDSEGSLKDFIDDGDDTSGASSTSNSSDEASAGSSDGGKRGKRGKARVTRAAAAQRKENGGEEAESDDAEMQADEVKKEWWQEYCDGDELDNVNHSGKLSLFFEILKECEEIGDKVLVFSQSLYTLNCIEYFLNKIDEATANGDTDKVGGYKGNWVYGIDYLRLDGSSSCDNRAIWCDNFNNPDNERTRLFLISTRAGGLGINLFAANRVIIFDVSWNPSHDIQSIYRVYRFGQTKPCYIYRFVTYGAMEMKIYERQVTKQAISKRVIDEQQIDRHYNQNDLQELYKCDLEPSDRPTPLVPKDVMLGEMLQKYANVLYKYHIHQSLLENKTDEGLNEEERKAAWEEFENEKELRKTYTNYANVSYLTNPAISSPQAINAALTNIVRRDNPTWSETQIKGIIPALVRQLQIQIEEKDMSMYQRVVQEIQIMNRAKLKETMYQQQMMNFYQQQMLKQKQQNTVLGDLMVNYQQLQNMFGANAPIPGAATASMGQQGNANRAGVAMPNYFKGPSTSAQNLQPSNDVIELND</sequence>
<evidence type="ECO:0000256" key="4">
    <source>
        <dbReference type="ARBA" id="ARBA00022801"/>
    </source>
</evidence>
<evidence type="ECO:0000313" key="12">
    <source>
        <dbReference type="EMBL" id="CAG9857643.1"/>
    </source>
</evidence>
<dbReference type="GO" id="GO:0016887">
    <property type="term" value="F:ATP hydrolysis activity"/>
    <property type="evidence" value="ECO:0007669"/>
    <property type="project" value="InterPro"/>
</dbReference>
<evidence type="ECO:0000256" key="2">
    <source>
        <dbReference type="ARBA" id="ARBA00007025"/>
    </source>
</evidence>
<dbReference type="Gene3D" id="3.40.50.10810">
    <property type="entry name" value="Tandem AAA-ATPase domain"/>
    <property type="match status" value="1"/>
</dbReference>
<evidence type="ECO:0000256" key="5">
    <source>
        <dbReference type="ARBA" id="ARBA00022806"/>
    </source>
</evidence>
<comment type="subcellular location">
    <subcellularLocation>
        <location evidence="1">Nucleus</location>
    </subcellularLocation>
</comment>
<dbReference type="PROSITE" id="PS51192">
    <property type="entry name" value="HELICASE_ATP_BIND_1"/>
    <property type="match status" value="1"/>
</dbReference>
<feature type="compositionally biased region" description="Acidic residues" evidence="9">
    <location>
        <begin position="338"/>
        <end position="351"/>
    </location>
</feature>
<keyword evidence="13" id="KW-1185">Reference proteome</keyword>
<feature type="compositionally biased region" description="Basic and acidic residues" evidence="9">
    <location>
        <begin position="249"/>
        <end position="271"/>
    </location>
</feature>
<keyword evidence="4" id="KW-0378">Hydrolase</keyword>
<evidence type="ECO:0000256" key="7">
    <source>
        <dbReference type="ARBA" id="ARBA00023125"/>
    </source>
</evidence>
<dbReference type="InterPro" id="IPR000330">
    <property type="entry name" value="SNF2_N"/>
</dbReference>
<feature type="compositionally biased region" description="Basic residues" evidence="9">
    <location>
        <begin position="479"/>
        <end position="491"/>
    </location>
</feature>
<reference evidence="12" key="1">
    <citation type="submission" date="2022-01" db="EMBL/GenBank/DDBJ databases">
        <authorList>
            <person name="King R."/>
        </authorList>
    </citation>
    <scope>NUCLEOTIDE SEQUENCE</scope>
</reference>
<feature type="compositionally biased region" description="Basic and acidic residues" evidence="9">
    <location>
        <begin position="463"/>
        <end position="478"/>
    </location>
</feature>
<evidence type="ECO:0000259" key="11">
    <source>
        <dbReference type="PROSITE" id="PS51194"/>
    </source>
</evidence>
<organism evidence="12 13">
    <name type="scientific">Phyllotreta striolata</name>
    <name type="common">Striped flea beetle</name>
    <name type="synonym">Crioceris striolata</name>
    <dbReference type="NCBI Taxonomy" id="444603"/>
    <lineage>
        <taxon>Eukaryota</taxon>
        <taxon>Metazoa</taxon>
        <taxon>Ecdysozoa</taxon>
        <taxon>Arthropoda</taxon>
        <taxon>Hexapoda</taxon>
        <taxon>Insecta</taxon>
        <taxon>Pterygota</taxon>
        <taxon>Neoptera</taxon>
        <taxon>Endopterygota</taxon>
        <taxon>Coleoptera</taxon>
        <taxon>Polyphaga</taxon>
        <taxon>Cucujiformia</taxon>
        <taxon>Chrysomeloidea</taxon>
        <taxon>Chrysomelidae</taxon>
        <taxon>Galerucinae</taxon>
        <taxon>Alticini</taxon>
        <taxon>Phyllotreta</taxon>
    </lineage>
</organism>
<dbReference type="PANTHER" id="PTHR45797:SF3">
    <property type="entry name" value="TRANSCRIPTIONAL REGULATOR ATRX HOMOLOG"/>
    <property type="match status" value="1"/>
</dbReference>
<feature type="compositionally biased region" description="Basic and acidic residues" evidence="9">
    <location>
        <begin position="408"/>
        <end position="432"/>
    </location>
</feature>
<dbReference type="SMART" id="SM00487">
    <property type="entry name" value="DEXDc"/>
    <property type="match status" value="1"/>
</dbReference>
<dbReference type="Pfam" id="PF00271">
    <property type="entry name" value="Helicase_C"/>
    <property type="match status" value="1"/>
</dbReference>
<dbReference type="SMART" id="SM00490">
    <property type="entry name" value="HELICc"/>
    <property type="match status" value="1"/>
</dbReference>
<feature type="domain" description="Helicase C-terminal" evidence="11">
    <location>
        <begin position="1077"/>
        <end position="1257"/>
    </location>
</feature>
<evidence type="ECO:0000256" key="1">
    <source>
        <dbReference type="ARBA" id="ARBA00004123"/>
    </source>
</evidence>
<protein>
    <recommendedName>
        <fullName evidence="14">Transcriptional regulator ATRX homolog</fullName>
    </recommendedName>
</protein>
<feature type="compositionally biased region" description="Basic and acidic residues" evidence="9">
    <location>
        <begin position="313"/>
        <end position="337"/>
    </location>
</feature>
<keyword evidence="3" id="KW-0547">Nucleotide-binding</keyword>
<feature type="compositionally biased region" description="Basic and acidic residues" evidence="9">
    <location>
        <begin position="504"/>
        <end position="530"/>
    </location>
</feature>
<feature type="region of interest" description="Disordered" evidence="9">
    <location>
        <begin position="152"/>
        <end position="565"/>
    </location>
</feature>
<dbReference type="GO" id="GO:0003677">
    <property type="term" value="F:DNA binding"/>
    <property type="evidence" value="ECO:0007669"/>
    <property type="project" value="UniProtKB-KW"/>
</dbReference>
<keyword evidence="7" id="KW-0238">DNA-binding</keyword>
<dbReference type="InterPro" id="IPR027417">
    <property type="entry name" value="P-loop_NTPase"/>
</dbReference>
<evidence type="ECO:0000256" key="8">
    <source>
        <dbReference type="ARBA" id="ARBA00023242"/>
    </source>
</evidence>
<proteinExistence type="inferred from homology"/>
<dbReference type="PROSITE" id="PS51194">
    <property type="entry name" value="HELICASE_CTER"/>
    <property type="match status" value="1"/>
</dbReference>
<dbReference type="CDD" id="cd18793">
    <property type="entry name" value="SF2_C_SNF"/>
    <property type="match status" value="1"/>
</dbReference>
<keyword evidence="8" id="KW-0539">Nucleus</keyword>
<feature type="compositionally biased region" description="Low complexity" evidence="9">
    <location>
        <begin position="233"/>
        <end position="246"/>
    </location>
</feature>
<dbReference type="InterPro" id="IPR049730">
    <property type="entry name" value="SNF2/RAD54-like_C"/>
</dbReference>
<dbReference type="InterPro" id="IPR044574">
    <property type="entry name" value="ARIP4-like"/>
</dbReference>
<dbReference type="SUPFAM" id="SSF52540">
    <property type="entry name" value="P-loop containing nucleoside triphosphate hydrolases"/>
    <property type="match status" value="2"/>
</dbReference>
<feature type="domain" description="Helicase ATP-binding" evidence="10">
    <location>
        <begin position="660"/>
        <end position="846"/>
    </location>
</feature>
<evidence type="ECO:0000256" key="9">
    <source>
        <dbReference type="SAM" id="MobiDB-lite"/>
    </source>
</evidence>
<dbReference type="Pfam" id="PF00176">
    <property type="entry name" value="SNF2-rel_dom"/>
    <property type="match status" value="1"/>
</dbReference>
<evidence type="ECO:0008006" key="14">
    <source>
        <dbReference type="Google" id="ProtNLM"/>
    </source>
</evidence>
<gene>
    <name evidence="12" type="ORF">PHYEVI_LOCUS4046</name>
</gene>
<feature type="region of interest" description="Disordered" evidence="9">
    <location>
        <begin position="967"/>
        <end position="1049"/>
    </location>
</feature>
<comment type="similarity">
    <text evidence="2">Belongs to the SNF2/RAD54 helicase family.</text>
</comment>
<feature type="compositionally biased region" description="Low complexity" evidence="9">
    <location>
        <begin position="993"/>
        <end position="1010"/>
    </location>
</feature>
<feature type="region of interest" description="Disordered" evidence="9">
    <location>
        <begin position="81"/>
        <end position="117"/>
    </location>
</feature>
<feature type="compositionally biased region" description="Acidic residues" evidence="9">
    <location>
        <begin position="1037"/>
        <end position="1049"/>
    </location>
</feature>
<dbReference type="InterPro" id="IPR038718">
    <property type="entry name" value="SNF2-like_sf"/>
</dbReference>
<name>A0A9N9TP61_PHYSR</name>
<keyword evidence="6" id="KW-0067">ATP-binding</keyword>
<keyword evidence="5" id="KW-0347">Helicase</keyword>
<feature type="compositionally biased region" description="Basic and acidic residues" evidence="9">
    <location>
        <begin position="282"/>
        <end position="293"/>
    </location>
</feature>
<dbReference type="Proteomes" id="UP001153712">
    <property type="component" value="Chromosome 14"/>
</dbReference>
<feature type="compositionally biased region" description="Polar residues" evidence="9">
    <location>
        <begin position="377"/>
        <end position="400"/>
    </location>
</feature>
<evidence type="ECO:0000256" key="3">
    <source>
        <dbReference type="ARBA" id="ARBA00022741"/>
    </source>
</evidence>
<dbReference type="GO" id="GO:0004386">
    <property type="term" value="F:helicase activity"/>
    <property type="evidence" value="ECO:0007669"/>
    <property type="project" value="UniProtKB-KW"/>
</dbReference>
<dbReference type="InterPro" id="IPR014001">
    <property type="entry name" value="Helicase_ATP-bd"/>
</dbReference>
<evidence type="ECO:0000259" key="10">
    <source>
        <dbReference type="PROSITE" id="PS51192"/>
    </source>
</evidence>
<dbReference type="Gene3D" id="3.40.50.300">
    <property type="entry name" value="P-loop containing nucleotide triphosphate hydrolases"/>
    <property type="match status" value="1"/>
</dbReference>
<dbReference type="PANTHER" id="PTHR45797">
    <property type="entry name" value="RAD54-LIKE"/>
    <property type="match status" value="1"/>
</dbReference>
<feature type="compositionally biased region" description="Polar residues" evidence="9">
    <location>
        <begin position="295"/>
        <end position="309"/>
    </location>
</feature>
<dbReference type="GO" id="GO:0005524">
    <property type="term" value="F:ATP binding"/>
    <property type="evidence" value="ECO:0007669"/>
    <property type="project" value="UniProtKB-KW"/>
</dbReference>
<accession>A0A9N9TP61</accession>
<feature type="compositionally biased region" description="Basic residues" evidence="9">
    <location>
        <begin position="539"/>
        <end position="553"/>
    </location>
</feature>
<evidence type="ECO:0000256" key="6">
    <source>
        <dbReference type="ARBA" id="ARBA00022840"/>
    </source>
</evidence>
<dbReference type="InterPro" id="IPR001650">
    <property type="entry name" value="Helicase_C-like"/>
</dbReference>
<evidence type="ECO:0000313" key="13">
    <source>
        <dbReference type="Proteomes" id="UP001153712"/>
    </source>
</evidence>
<dbReference type="GO" id="GO:0005634">
    <property type="term" value="C:nucleus"/>
    <property type="evidence" value="ECO:0007669"/>
    <property type="project" value="UniProtKB-SubCell"/>
</dbReference>
<dbReference type="EMBL" id="OU900107">
    <property type="protein sequence ID" value="CAG9857643.1"/>
    <property type="molecule type" value="Genomic_DNA"/>
</dbReference>
<dbReference type="OrthoDB" id="9900844at2759"/>
<feature type="compositionally biased region" description="Basic and acidic residues" evidence="9">
    <location>
        <begin position="202"/>
        <end position="227"/>
    </location>
</feature>